<sequence>MRLSRLALLLVILFFYLVFPEHGKMEANSTTELVMGSGNSLNVGRAKCGKKQTVECQKSSDQENVFEDEEYIYTNSLP</sequence>
<organism evidence="2 3">
    <name type="scientific">Parasponia andersonii</name>
    <name type="common">Sponia andersonii</name>
    <dbReference type="NCBI Taxonomy" id="3476"/>
    <lineage>
        <taxon>Eukaryota</taxon>
        <taxon>Viridiplantae</taxon>
        <taxon>Streptophyta</taxon>
        <taxon>Embryophyta</taxon>
        <taxon>Tracheophyta</taxon>
        <taxon>Spermatophyta</taxon>
        <taxon>Magnoliopsida</taxon>
        <taxon>eudicotyledons</taxon>
        <taxon>Gunneridae</taxon>
        <taxon>Pentapetalae</taxon>
        <taxon>rosids</taxon>
        <taxon>fabids</taxon>
        <taxon>Rosales</taxon>
        <taxon>Cannabaceae</taxon>
        <taxon>Parasponia</taxon>
    </lineage>
</organism>
<evidence type="ECO:0000313" key="2">
    <source>
        <dbReference type="EMBL" id="PON37500.1"/>
    </source>
</evidence>
<evidence type="ECO:0000256" key="1">
    <source>
        <dbReference type="SAM" id="SignalP"/>
    </source>
</evidence>
<dbReference type="OrthoDB" id="1674286at2759"/>
<accession>A0A2P5ALW2</accession>
<name>A0A2P5ALW2_PARAD</name>
<reference evidence="3" key="1">
    <citation type="submission" date="2016-06" db="EMBL/GenBank/DDBJ databases">
        <title>Parallel loss of symbiosis genes in relatives of nitrogen-fixing non-legume Parasponia.</title>
        <authorList>
            <person name="Van Velzen R."/>
            <person name="Holmer R."/>
            <person name="Bu F."/>
            <person name="Rutten L."/>
            <person name="Van Zeijl A."/>
            <person name="Liu W."/>
            <person name="Santuari L."/>
            <person name="Cao Q."/>
            <person name="Sharma T."/>
            <person name="Shen D."/>
            <person name="Roswanjaya Y."/>
            <person name="Wardhani T."/>
            <person name="Kalhor M.S."/>
            <person name="Jansen J."/>
            <person name="Van den Hoogen J."/>
            <person name="Gungor B."/>
            <person name="Hartog M."/>
            <person name="Hontelez J."/>
            <person name="Verver J."/>
            <person name="Yang W.-C."/>
            <person name="Schijlen E."/>
            <person name="Repin R."/>
            <person name="Schilthuizen M."/>
            <person name="Schranz E."/>
            <person name="Heidstra R."/>
            <person name="Miyata K."/>
            <person name="Fedorova E."/>
            <person name="Kohlen W."/>
            <person name="Bisseling T."/>
            <person name="Smit S."/>
            <person name="Geurts R."/>
        </authorList>
    </citation>
    <scope>NUCLEOTIDE SEQUENCE [LARGE SCALE GENOMIC DNA]</scope>
    <source>
        <strain evidence="3">cv. WU1-14</strain>
    </source>
</reference>
<dbReference type="AlphaFoldDB" id="A0A2P5ALW2"/>
<protein>
    <recommendedName>
        <fullName evidence="4">Phytosulfokine-beta</fullName>
    </recommendedName>
</protein>
<evidence type="ECO:0000313" key="3">
    <source>
        <dbReference type="Proteomes" id="UP000237105"/>
    </source>
</evidence>
<gene>
    <name evidence="2" type="ORF">PanWU01x14_319860</name>
</gene>
<keyword evidence="3" id="KW-1185">Reference proteome</keyword>
<comment type="caution">
    <text evidence="2">The sequence shown here is derived from an EMBL/GenBank/DDBJ whole genome shotgun (WGS) entry which is preliminary data.</text>
</comment>
<proteinExistence type="predicted"/>
<feature type="chain" id="PRO_5015191976" description="Phytosulfokine-beta" evidence="1">
    <location>
        <begin position="21"/>
        <end position="78"/>
    </location>
</feature>
<dbReference type="EMBL" id="JXTB01000528">
    <property type="protein sequence ID" value="PON37500.1"/>
    <property type="molecule type" value="Genomic_DNA"/>
</dbReference>
<evidence type="ECO:0008006" key="4">
    <source>
        <dbReference type="Google" id="ProtNLM"/>
    </source>
</evidence>
<keyword evidence="1" id="KW-0732">Signal</keyword>
<dbReference type="Proteomes" id="UP000237105">
    <property type="component" value="Unassembled WGS sequence"/>
</dbReference>
<feature type="signal peptide" evidence="1">
    <location>
        <begin position="1"/>
        <end position="20"/>
    </location>
</feature>